<dbReference type="Gene3D" id="3.40.50.1820">
    <property type="entry name" value="alpha/beta hydrolase"/>
    <property type="match status" value="1"/>
</dbReference>
<dbReference type="EMBL" id="CP042997">
    <property type="protein sequence ID" value="QEH33925.1"/>
    <property type="molecule type" value="Genomic_DNA"/>
</dbReference>
<dbReference type="PANTHER" id="PTHR37946">
    <property type="entry name" value="SLL1969 PROTEIN"/>
    <property type="match status" value="1"/>
</dbReference>
<dbReference type="RefSeq" id="WP_148593920.1">
    <property type="nucleotide sequence ID" value="NZ_CP042997.1"/>
</dbReference>
<evidence type="ECO:0008006" key="3">
    <source>
        <dbReference type="Google" id="ProtNLM"/>
    </source>
</evidence>
<dbReference type="SUPFAM" id="SSF53474">
    <property type="entry name" value="alpha/beta-Hydrolases"/>
    <property type="match status" value="1"/>
</dbReference>
<reference evidence="1 2" key="1">
    <citation type="submission" date="2019-08" db="EMBL/GenBank/DDBJ databases">
        <title>Deep-cultivation of Planctomycetes and their phenomic and genomic characterization uncovers novel biology.</title>
        <authorList>
            <person name="Wiegand S."/>
            <person name="Jogler M."/>
            <person name="Boedeker C."/>
            <person name="Pinto D."/>
            <person name="Vollmers J."/>
            <person name="Rivas-Marin E."/>
            <person name="Kohn T."/>
            <person name="Peeters S.H."/>
            <person name="Heuer A."/>
            <person name="Rast P."/>
            <person name="Oberbeckmann S."/>
            <person name="Bunk B."/>
            <person name="Jeske O."/>
            <person name="Meyerdierks A."/>
            <person name="Storesund J.E."/>
            <person name="Kallscheuer N."/>
            <person name="Luecker S."/>
            <person name="Lage O.M."/>
            <person name="Pohl T."/>
            <person name="Merkel B.J."/>
            <person name="Hornburger P."/>
            <person name="Mueller R.-W."/>
            <person name="Bruemmer F."/>
            <person name="Labrenz M."/>
            <person name="Spormann A.M."/>
            <person name="Op den Camp H."/>
            <person name="Overmann J."/>
            <person name="Amann R."/>
            <person name="Jetten M.S.M."/>
            <person name="Mascher T."/>
            <person name="Medema M.H."/>
            <person name="Devos D.P."/>
            <person name="Kaster A.-K."/>
            <person name="Ovreas L."/>
            <person name="Rohde M."/>
            <person name="Galperin M.Y."/>
            <person name="Jogler C."/>
        </authorList>
    </citation>
    <scope>NUCLEOTIDE SEQUENCE [LARGE SCALE GENOMIC DNA]</scope>
    <source>
        <strain evidence="1 2">OJF2</strain>
    </source>
</reference>
<dbReference type="OrthoDB" id="869379at2"/>
<sequence>MRRAEAALRQGHHLEPKDDDACVDRYYEAAVMGTAAYLSASRDAGAEHPEAIRARDLANEALRDCLRAGQQFGRLDPRSHLTVNTPAGSTVVPIRHGGFVWQAEDFHRVEDPTRLERNPSEHGADAVRPGLGADVAIERDNPRLSTSDRFLPRQAAFNATAVLRPDLDAWLIPGGGRPPVDVLEFHDPLREADVPLPAGRVPLRGNFAAGNRLAHQIQAERGPFGLAGFVFPSMMLSKAAVRILEPYQPGKIPVLFVHGLLDDPFLFNDMMVSLYRTPGFVERYQVWVYRYPTGVTSLRTASILREQLREIEGTFDPEGKDPALRRMVVVAYSMGGLVTRLQITSSGDQLWKEFSNVPLDRLATTEETRDFLRRLFYFEPSPMIRRVVFIATPHLGSPVAGSVVGRLATRLVQPASDTSASMEQIRRDNPGAIRGAYAGRIPSSIDLMQSGQPFLPIIRGLPLGTDVTLHTIAGYAHHSPEGGGGDNVVPLSSALIDDAESQLLVPARHTNIYYQPQAIAEVRRILAEHAAINPVPGGAAQLERSVVSSPDLQRR</sequence>
<organism evidence="1 2">
    <name type="scientific">Aquisphaera giovannonii</name>
    <dbReference type="NCBI Taxonomy" id="406548"/>
    <lineage>
        <taxon>Bacteria</taxon>
        <taxon>Pseudomonadati</taxon>
        <taxon>Planctomycetota</taxon>
        <taxon>Planctomycetia</taxon>
        <taxon>Isosphaerales</taxon>
        <taxon>Isosphaeraceae</taxon>
        <taxon>Aquisphaera</taxon>
    </lineage>
</organism>
<proteinExistence type="predicted"/>
<protein>
    <recommendedName>
        <fullName evidence="3">Alpha/beta hydrolase family protein</fullName>
    </recommendedName>
</protein>
<dbReference type="Proteomes" id="UP000324233">
    <property type="component" value="Chromosome"/>
</dbReference>
<dbReference type="PANTHER" id="PTHR37946:SF1">
    <property type="entry name" value="SLL1969 PROTEIN"/>
    <property type="match status" value="1"/>
</dbReference>
<name>A0A5B9W1P8_9BACT</name>
<dbReference type="KEGG" id="agv:OJF2_24570"/>
<evidence type="ECO:0000313" key="2">
    <source>
        <dbReference type="Proteomes" id="UP000324233"/>
    </source>
</evidence>
<keyword evidence="2" id="KW-1185">Reference proteome</keyword>
<dbReference type="AlphaFoldDB" id="A0A5B9W1P8"/>
<gene>
    <name evidence="1" type="ORF">OJF2_24570</name>
</gene>
<dbReference type="InterPro" id="IPR029058">
    <property type="entry name" value="AB_hydrolase_fold"/>
</dbReference>
<evidence type="ECO:0000313" key="1">
    <source>
        <dbReference type="EMBL" id="QEH33925.1"/>
    </source>
</evidence>
<accession>A0A5B9W1P8</accession>